<dbReference type="OrthoDB" id="6105938at2759"/>
<gene>
    <name evidence="1" type="ORF">AYI69_g7991</name>
</gene>
<protein>
    <submittedName>
        <fullName evidence="1">Uncharacterized protein</fullName>
    </submittedName>
</protein>
<dbReference type="Proteomes" id="UP000187429">
    <property type="component" value="Unassembled WGS sequence"/>
</dbReference>
<reference evidence="2" key="1">
    <citation type="submission" date="2017-01" db="EMBL/GenBank/DDBJ databases">
        <authorList>
            <person name="Wang Y."/>
            <person name="White M."/>
            <person name="Kvist S."/>
            <person name="Moncalvo J.-M."/>
        </authorList>
    </citation>
    <scope>NUCLEOTIDE SEQUENCE [LARGE SCALE GENOMIC DNA]</scope>
    <source>
        <strain evidence="2">ID-206-W2</strain>
    </source>
</reference>
<organism evidence="1 2">
    <name type="scientific">Smittium culicis</name>
    <dbReference type="NCBI Taxonomy" id="133412"/>
    <lineage>
        <taxon>Eukaryota</taxon>
        <taxon>Fungi</taxon>
        <taxon>Fungi incertae sedis</taxon>
        <taxon>Zoopagomycota</taxon>
        <taxon>Kickxellomycotina</taxon>
        <taxon>Harpellomycetes</taxon>
        <taxon>Harpellales</taxon>
        <taxon>Legeriomycetaceae</taxon>
        <taxon>Smittium</taxon>
    </lineage>
</organism>
<comment type="caution">
    <text evidence="1">The sequence shown here is derived from an EMBL/GenBank/DDBJ whole genome shotgun (WGS) entry which is preliminary data.</text>
</comment>
<dbReference type="SUPFAM" id="SSF52113">
    <property type="entry name" value="BRCT domain"/>
    <property type="match status" value="1"/>
</dbReference>
<name>A0A1R1XN25_9FUNG</name>
<accession>A0A1R1XN25</accession>
<dbReference type="EMBL" id="LSSM01004037">
    <property type="protein sequence ID" value="OMJ16033.1"/>
    <property type="molecule type" value="Genomic_DNA"/>
</dbReference>
<keyword evidence="2" id="KW-1185">Reference proteome</keyword>
<evidence type="ECO:0000313" key="1">
    <source>
        <dbReference type="EMBL" id="OMJ16033.1"/>
    </source>
</evidence>
<evidence type="ECO:0000313" key="2">
    <source>
        <dbReference type="Proteomes" id="UP000187429"/>
    </source>
</evidence>
<dbReference type="Gene3D" id="3.40.50.10190">
    <property type="entry name" value="BRCT domain"/>
    <property type="match status" value="1"/>
</dbReference>
<sequence length="211" mass="23768">MESMIPQNTHNLLLCMRKELDLLIIDSKESCVEVFFKNVNQAINSLSSNYEKLTMDQIPKKPPIHIVSPGPNIRAIHGSEIKSPKHSPKSNESEITTSQISISNYDLDEELQKADLFLKRIEGHLSEKFSIPSILKISTSGLNSLQKELLSKFNFKFNDKVLFLDSVSNGLIEATHLIVPCDNSPNLANSRTLKYLQSIVHGCWVLSFKCN</sequence>
<dbReference type="AlphaFoldDB" id="A0A1R1XN25"/>
<proteinExistence type="predicted"/>
<dbReference type="InterPro" id="IPR036420">
    <property type="entry name" value="BRCT_dom_sf"/>
</dbReference>